<comment type="caution">
    <text evidence="1">The sequence shown here is derived from an EMBL/GenBank/DDBJ whole genome shotgun (WGS) entry which is preliminary data.</text>
</comment>
<protein>
    <submittedName>
        <fullName evidence="1">Uncharacterized protein</fullName>
    </submittedName>
</protein>
<proteinExistence type="predicted"/>
<evidence type="ECO:0000313" key="1">
    <source>
        <dbReference type="EMBL" id="RXK59181.1"/>
    </source>
</evidence>
<dbReference type="OrthoDB" id="676414at2"/>
<accession>A0A4Q1CH11</accession>
<dbReference type="EMBL" id="SDHW01000004">
    <property type="protein sequence ID" value="RXK59181.1"/>
    <property type="molecule type" value="Genomic_DNA"/>
</dbReference>
<dbReference type="Proteomes" id="UP000290204">
    <property type="component" value="Unassembled WGS sequence"/>
</dbReference>
<organism evidence="1 2">
    <name type="scientific">Lacibacter luteus</name>
    <dbReference type="NCBI Taxonomy" id="2508719"/>
    <lineage>
        <taxon>Bacteria</taxon>
        <taxon>Pseudomonadati</taxon>
        <taxon>Bacteroidota</taxon>
        <taxon>Chitinophagia</taxon>
        <taxon>Chitinophagales</taxon>
        <taxon>Chitinophagaceae</taxon>
        <taxon>Lacibacter</taxon>
    </lineage>
</organism>
<dbReference type="AlphaFoldDB" id="A0A4Q1CH11"/>
<keyword evidence="2" id="KW-1185">Reference proteome</keyword>
<name>A0A4Q1CH11_9BACT</name>
<gene>
    <name evidence="1" type="ORF">ESA94_13655</name>
</gene>
<dbReference type="RefSeq" id="WP_129131485.1">
    <property type="nucleotide sequence ID" value="NZ_SDHW01000004.1"/>
</dbReference>
<sequence>MPDPHYPSVDLDFILNHVNASGKLAHGGIARFGSTTTLVIEGHQAIYKRSTLIRELEPGQICLEQATAVALKFAFLGQLLEWLVTNRNWREGAYIVP</sequence>
<reference evidence="1 2" key="1">
    <citation type="submission" date="2019-01" db="EMBL/GenBank/DDBJ databases">
        <title>Lacibacter sp. strain TTM-7.</title>
        <authorList>
            <person name="Chen W.-M."/>
        </authorList>
    </citation>
    <scope>NUCLEOTIDE SEQUENCE [LARGE SCALE GENOMIC DNA]</scope>
    <source>
        <strain evidence="1 2">TTM-7</strain>
    </source>
</reference>
<evidence type="ECO:0000313" key="2">
    <source>
        <dbReference type="Proteomes" id="UP000290204"/>
    </source>
</evidence>